<organism evidence="2 3">
    <name type="scientific">Caldinitratiruptor microaerophilus</name>
    <dbReference type="NCBI Taxonomy" id="671077"/>
    <lineage>
        <taxon>Bacteria</taxon>
        <taxon>Bacillati</taxon>
        <taxon>Bacillota</taxon>
        <taxon>Clostridia</taxon>
        <taxon>Eubacteriales</taxon>
        <taxon>Symbiobacteriaceae</taxon>
        <taxon>Caldinitratiruptor</taxon>
    </lineage>
</organism>
<accession>A0AA35CLY9</accession>
<dbReference type="InterPro" id="IPR054685">
    <property type="entry name" value="Rubredox_RCKP"/>
</dbReference>
<feature type="region of interest" description="Disordered" evidence="1">
    <location>
        <begin position="26"/>
        <end position="48"/>
    </location>
</feature>
<dbReference type="SUPFAM" id="SSF57802">
    <property type="entry name" value="Rubredoxin-like"/>
    <property type="match status" value="1"/>
</dbReference>
<name>A0AA35CLY9_9FIRM</name>
<dbReference type="KEGG" id="cmic:caldi_08150"/>
<dbReference type="Gene3D" id="2.20.28.10">
    <property type="match status" value="1"/>
</dbReference>
<gene>
    <name evidence="2" type="ORF">caldi_08150</name>
</gene>
<keyword evidence="3" id="KW-1185">Reference proteome</keyword>
<feature type="compositionally biased region" description="Basic and acidic residues" evidence="1">
    <location>
        <begin position="30"/>
        <end position="42"/>
    </location>
</feature>
<proteinExistence type="predicted"/>
<dbReference type="NCBIfam" id="NF045720">
    <property type="entry name" value="rubredox_RCKP"/>
    <property type="match status" value="1"/>
</dbReference>
<protein>
    <recommendedName>
        <fullName evidence="4">Rubredoxin</fullName>
    </recommendedName>
</protein>
<dbReference type="EMBL" id="AP025628">
    <property type="protein sequence ID" value="BDG59725.1"/>
    <property type="molecule type" value="Genomic_DNA"/>
</dbReference>
<evidence type="ECO:0000313" key="3">
    <source>
        <dbReference type="Proteomes" id="UP001163687"/>
    </source>
</evidence>
<dbReference type="Proteomes" id="UP001163687">
    <property type="component" value="Chromosome"/>
</dbReference>
<dbReference type="AlphaFoldDB" id="A0AA35CLY9"/>
<evidence type="ECO:0000256" key="1">
    <source>
        <dbReference type="SAM" id="MobiDB-lite"/>
    </source>
</evidence>
<reference evidence="2" key="1">
    <citation type="submission" date="2022-03" db="EMBL/GenBank/DDBJ databases">
        <title>Complete genome sequence of Caldinitratiruptor microaerophilus.</title>
        <authorList>
            <person name="Mukaiyama R."/>
            <person name="Nishiyama T."/>
            <person name="Ueda K."/>
        </authorList>
    </citation>
    <scope>NUCLEOTIDE SEQUENCE</scope>
    <source>
        <strain evidence="2">JCM 16183</strain>
    </source>
</reference>
<dbReference type="RefSeq" id="WP_264843827.1">
    <property type="nucleotide sequence ID" value="NZ_AP025628.1"/>
</dbReference>
<sequence>MAVWRCSLCGFEQENRCKPRKCPNCGGKDSFAKKEAEGEAKTNKKKAI</sequence>
<evidence type="ECO:0008006" key="4">
    <source>
        <dbReference type="Google" id="ProtNLM"/>
    </source>
</evidence>
<evidence type="ECO:0000313" key="2">
    <source>
        <dbReference type="EMBL" id="BDG59725.1"/>
    </source>
</evidence>